<evidence type="ECO:0000256" key="2">
    <source>
        <dbReference type="PIRNR" id="PIRNR029218"/>
    </source>
</evidence>
<evidence type="ECO:0000313" key="3">
    <source>
        <dbReference type="EMBL" id="SNY53425.1"/>
    </source>
</evidence>
<dbReference type="InterPro" id="IPR007712">
    <property type="entry name" value="RelE/ParE_toxin"/>
</dbReference>
<dbReference type="RefSeq" id="WP_097111631.1">
    <property type="nucleotide sequence ID" value="NZ_OBEB01000004.1"/>
</dbReference>
<evidence type="ECO:0000313" key="4">
    <source>
        <dbReference type="Proteomes" id="UP000219353"/>
    </source>
</evidence>
<gene>
    <name evidence="3" type="ORF">SAMN06297280_2409</name>
</gene>
<dbReference type="Gene3D" id="3.30.2310.20">
    <property type="entry name" value="RelE-like"/>
    <property type="match status" value="1"/>
</dbReference>
<proteinExistence type="inferred from homology"/>
<protein>
    <recommendedName>
        <fullName evidence="2">Toxin</fullName>
    </recommendedName>
</protein>
<dbReference type="EMBL" id="OBEB01000004">
    <property type="protein sequence ID" value="SNY53425.1"/>
    <property type="molecule type" value="Genomic_DNA"/>
</dbReference>
<dbReference type="Pfam" id="PF05016">
    <property type="entry name" value="ParE_toxin"/>
    <property type="match status" value="1"/>
</dbReference>
<dbReference type="PIRSF" id="PIRSF029218">
    <property type="entry name" value="ParE"/>
    <property type="match status" value="1"/>
</dbReference>
<organism evidence="3 4">
    <name type="scientific">Arsukibacterium tuosuense</name>
    <dbReference type="NCBI Taxonomy" id="1323745"/>
    <lineage>
        <taxon>Bacteria</taxon>
        <taxon>Pseudomonadati</taxon>
        <taxon>Pseudomonadota</taxon>
        <taxon>Gammaproteobacteria</taxon>
        <taxon>Chromatiales</taxon>
        <taxon>Chromatiaceae</taxon>
        <taxon>Arsukibacterium</taxon>
    </lineage>
</organism>
<dbReference type="InterPro" id="IPR028344">
    <property type="entry name" value="ParE1/4"/>
</dbReference>
<comment type="similarity">
    <text evidence="2">Belongs to the RelE toxin family.</text>
</comment>
<accession>A0A285IZE8</accession>
<dbReference type="OrthoDB" id="516834at2"/>
<keyword evidence="4" id="KW-1185">Reference proteome</keyword>
<dbReference type="InterPro" id="IPR035093">
    <property type="entry name" value="RelE/ParE_toxin_dom_sf"/>
</dbReference>
<reference evidence="4" key="1">
    <citation type="submission" date="2017-09" db="EMBL/GenBank/DDBJ databases">
        <authorList>
            <person name="Varghese N."/>
            <person name="Submissions S."/>
        </authorList>
    </citation>
    <scope>NUCLEOTIDE SEQUENCE [LARGE SCALE GENOMIC DNA]</scope>
    <source>
        <strain evidence="4">CGMCC 1.12461</strain>
    </source>
</reference>
<sequence>MTKTPRIHYRVTPRARDDLKNIGRYTEKTWGREQRNTYLKDIERRFAWLAEKPLLGKHRADLQQGYYSYPQGQHVIFYLIGDSGIEVIGVPHKEMDIISYFPDISGS</sequence>
<dbReference type="AlphaFoldDB" id="A0A285IZE8"/>
<keyword evidence="1" id="KW-1277">Toxin-antitoxin system</keyword>
<dbReference type="Proteomes" id="UP000219353">
    <property type="component" value="Unassembled WGS sequence"/>
</dbReference>
<evidence type="ECO:0000256" key="1">
    <source>
        <dbReference type="ARBA" id="ARBA00022649"/>
    </source>
</evidence>
<name>A0A285IZE8_9GAMM</name>